<dbReference type="Proteomes" id="UP000033070">
    <property type="component" value="Chromosome"/>
</dbReference>
<evidence type="ECO:0000313" key="2">
    <source>
        <dbReference type="Proteomes" id="UP000033070"/>
    </source>
</evidence>
<evidence type="ECO:0008006" key="3">
    <source>
        <dbReference type="Google" id="ProtNLM"/>
    </source>
</evidence>
<keyword evidence="2" id="KW-1185">Reference proteome</keyword>
<proteinExistence type="predicted"/>
<dbReference type="Gene3D" id="3.40.190.10">
    <property type="entry name" value="Periplasmic binding protein-like II"/>
    <property type="match status" value="1"/>
</dbReference>
<gene>
    <name evidence="1" type="ORF">OYT1_ch0134</name>
</gene>
<name>A0A2Z6G8C2_9PROT</name>
<accession>A0A2Z6G8C2</accession>
<dbReference type="EMBL" id="AP018738">
    <property type="protein sequence ID" value="BBE49710.1"/>
    <property type="molecule type" value="Genomic_DNA"/>
</dbReference>
<dbReference type="SUPFAM" id="SSF53850">
    <property type="entry name" value="Periplasmic binding protein-like II"/>
    <property type="match status" value="1"/>
</dbReference>
<dbReference type="STRING" id="1188319.OYT1_00619"/>
<reference evidence="1 2" key="1">
    <citation type="submission" date="2018-06" db="EMBL/GenBank/DDBJ databases">
        <title>OYT1 Genome Sequencing.</title>
        <authorList>
            <person name="Kato S."/>
            <person name="Itoh T."/>
            <person name="Ohkuma M."/>
        </authorList>
    </citation>
    <scope>NUCLEOTIDE SEQUENCE [LARGE SCALE GENOMIC DNA]</scope>
    <source>
        <strain evidence="1 2">OYT1</strain>
    </source>
</reference>
<protein>
    <recommendedName>
        <fullName evidence="3">PBP domain-containing protein</fullName>
    </recommendedName>
</protein>
<evidence type="ECO:0000313" key="1">
    <source>
        <dbReference type="EMBL" id="BBE49710.1"/>
    </source>
</evidence>
<dbReference type="KEGG" id="fam:OYT1_ch0134"/>
<sequence>MSQRIASTRWFIRGVCGALGLLSLCVSAVEVIVHPNVTATALTVSTARSTFGMRQNKWPDGTPVRVFVLADAHPLHNAFCKEVLDVFPYQLRQSWDRQVYSGIGQAPTELFSEEQMIERVSTTLGAIGYVKKVSDHDAVRIITVH</sequence>
<organism evidence="1 2">
    <name type="scientific">Ferriphaselus amnicola</name>
    <dbReference type="NCBI Taxonomy" id="1188319"/>
    <lineage>
        <taxon>Bacteria</taxon>
        <taxon>Pseudomonadati</taxon>
        <taxon>Pseudomonadota</taxon>
        <taxon>Betaproteobacteria</taxon>
        <taxon>Nitrosomonadales</taxon>
        <taxon>Gallionellaceae</taxon>
        <taxon>Ferriphaselus</taxon>
    </lineage>
</organism>
<dbReference type="AlphaFoldDB" id="A0A2Z6G8C2"/>